<dbReference type="InterPro" id="IPR007110">
    <property type="entry name" value="Ig-like_dom"/>
</dbReference>
<sequence>MKKKKVYVGSLVLGLLLVVCYMLPVSKVKAAMSTNSDSSISFQAGALSILSVPNFEFGTWEISPVNRTYSLQADASIAVADLRGSTSGWTLTVKQETQLKTQQNEELSGAQILMKAGTATPSTAITLPSQIQLIPGNAATVMTCSGNAGSNLIQATWQGKNVTLTVPGSTSKYATQYTCTLTWTLADVPTNE</sequence>
<organism evidence="2 3">
    <name type="scientific">Enterococcus columbae DSM 7374 = ATCC 51263</name>
    <dbReference type="NCBI Taxonomy" id="1121865"/>
    <lineage>
        <taxon>Bacteria</taxon>
        <taxon>Bacillati</taxon>
        <taxon>Bacillota</taxon>
        <taxon>Bacilli</taxon>
        <taxon>Lactobacillales</taxon>
        <taxon>Enterococcaceae</taxon>
        <taxon>Enterococcus</taxon>
    </lineage>
</organism>
<evidence type="ECO:0000259" key="1">
    <source>
        <dbReference type="PROSITE" id="PS50835"/>
    </source>
</evidence>
<feature type="domain" description="Ig-like" evidence="1">
    <location>
        <begin position="121"/>
        <end position="192"/>
    </location>
</feature>
<dbReference type="OrthoDB" id="2339326at2"/>
<dbReference type="STRING" id="1121865.OMW_01269"/>
<dbReference type="InterPro" id="IPR027994">
    <property type="entry name" value="WxL_dom"/>
</dbReference>
<comment type="caution">
    <text evidence="2">The sequence shown here is derived from an EMBL/GenBank/DDBJ whole genome shotgun (WGS) entry which is preliminary data.</text>
</comment>
<evidence type="ECO:0000313" key="3">
    <source>
        <dbReference type="Proteomes" id="UP000014113"/>
    </source>
</evidence>
<dbReference type="Proteomes" id="UP000014113">
    <property type="component" value="Unassembled WGS sequence"/>
</dbReference>
<dbReference type="eggNOG" id="ENOG50310K0">
    <property type="taxonomic scope" value="Bacteria"/>
</dbReference>
<dbReference type="Pfam" id="PF13731">
    <property type="entry name" value="WxL"/>
    <property type="match status" value="1"/>
</dbReference>
<dbReference type="AlphaFoldDB" id="S1MV41"/>
<reference evidence="2 3" key="1">
    <citation type="submission" date="2013-03" db="EMBL/GenBank/DDBJ databases">
        <title>The Genome Sequence of Enterococcus columbae ATCC_51263 (PacBio/Illumina hybrid assembly).</title>
        <authorList>
            <consortium name="The Broad Institute Genomics Platform"/>
            <consortium name="The Broad Institute Genome Sequencing Center for Infectious Disease"/>
            <person name="Earl A."/>
            <person name="Russ C."/>
            <person name="Gilmore M."/>
            <person name="Surin D."/>
            <person name="Walker B."/>
            <person name="Young S."/>
            <person name="Zeng Q."/>
            <person name="Gargeya S."/>
            <person name="Fitzgerald M."/>
            <person name="Haas B."/>
            <person name="Abouelleil A."/>
            <person name="Allen A.W."/>
            <person name="Alvarado L."/>
            <person name="Arachchi H.M."/>
            <person name="Berlin A.M."/>
            <person name="Chapman S.B."/>
            <person name="Gainer-Dewar J."/>
            <person name="Goldberg J."/>
            <person name="Griggs A."/>
            <person name="Gujja S."/>
            <person name="Hansen M."/>
            <person name="Howarth C."/>
            <person name="Imamovic A."/>
            <person name="Ireland A."/>
            <person name="Larimer J."/>
            <person name="McCowan C."/>
            <person name="Murphy C."/>
            <person name="Pearson M."/>
            <person name="Poon T.W."/>
            <person name="Priest M."/>
            <person name="Roberts A."/>
            <person name="Saif S."/>
            <person name="Shea T."/>
            <person name="Sisk P."/>
            <person name="Sykes S."/>
            <person name="Wortman J."/>
            <person name="Nusbaum C."/>
            <person name="Birren B."/>
        </authorList>
    </citation>
    <scope>NUCLEOTIDE SEQUENCE [LARGE SCALE GENOMIC DNA]</scope>
    <source>
        <strain evidence="2 3">ATCC 51263</strain>
    </source>
</reference>
<protein>
    <recommendedName>
        <fullName evidence="1">Ig-like domain-containing protein</fullName>
    </recommendedName>
</protein>
<proteinExistence type="predicted"/>
<gene>
    <name evidence="2" type="ORF">I568_01885</name>
</gene>
<dbReference type="RefSeq" id="WP_016183410.1">
    <property type="nucleotide sequence ID" value="NZ_JXKI01000031.1"/>
</dbReference>
<accession>S1MV41</accession>
<dbReference type="PATRIC" id="fig|1121865.3.peg.1239"/>
<keyword evidence="3" id="KW-1185">Reference proteome</keyword>
<evidence type="ECO:0000313" key="2">
    <source>
        <dbReference type="EMBL" id="EOW80707.1"/>
    </source>
</evidence>
<name>S1MV41_9ENTE</name>
<dbReference type="PROSITE" id="PS50835">
    <property type="entry name" value="IG_LIKE"/>
    <property type="match status" value="1"/>
</dbReference>
<dbReference type="EMBL" id="ASWJ01000008">
    <property type="protein sequence ID" value="EOW80707.1"/>
    <property type="molecule type" value="Genomic_DNA"/>
</dbReference>